<dbReference type="AlphaFoldDB" id="A0A814N282"/>
<dbReference type="GO" id="GO:0016094">
    <property type="term" value="P:polyprenol biosynthetic process"/>
    <property type="evidence" value="ECO:0007669"/>
    <property type="project" value="TreeGrafter"/>
</dbReference>
<comment type="caution">
    <text evidence="5">The sequence shown here is derived from an EMBL/GenBank/DDBJ whole genome shotgun (WGS) entry which is preliminary data.</text>
</comment>
<evidence type="ECO:0000256" key="2">
    <source>
        <dbReference type="ARBA" id="ARBA00022679"/>
    </source>
</evidence>
<dbReference type="EMBL" id="CAJOBE010000155">
    <property type="protein sequence ID" value="CAF3582930.1"/>
    <property type="molecule type" value="Genomic_DNA"/>
</dbReference>
<dbReference type="SUPFAM" id="SSF64005">
    <property type="entry name" value="Undecaprenyl diphosphate synthase"/>
    <property type="match status" value="1"/>
</dbReference>
<name>A0A814N282_9BILA</name>
<dbReference type="Proteomes" id="UP000663874">
    <property type="component" value="Unassembled WGS sequence"/>
</dbReference>
<dbReference type="HAMAP" id="MF_01139">
    <property type="entry name" value="ISPT"/>
    <property type="match status" value="1"/>
</dbReference>
<dbReference type="GO" id="GO:0045547">
    <property type="term" value="F:ditrans,polycis-polyprenyl diphosphate synthase [(2E,6E)-farnesyl diphosphate specific] activity"/>
    <property type="evidence" value="ECO:0007669"/>
    <property type="project" value="UniProtKB-EC"/>
</dbReference>
<dbReference type="GO" id="GO:0005783">
    <property type="term" value="C:endoplasmic reticulum"/>
    <property type="evidence" value="ECO:0007669"/>
    <property type="project" value="TreeGrafter"/>
</dbReference>
<dbReference type="EC" id="2.5.1.-" evidence="4"/>
<dbReference type="PROSITE" id="PS01066">
    <property type="entry name" value="UPP_SYNTHASE"/>
    <property type="match status" value="1"/>
</dbReference>
<accession>A0A814N282</accession>
<protein>
    <recommendedName>
        <fullName evidence="4">Alkyl transferase</fullName>
        <ecNumber evidence="4">2.5.1.-</ecNumber>
    </recommendedName>
</protein>
<comment type="catalytic activity">
    <reaction evidence="3">
        <text>n isopentenyl diphosphate + (2E,6E)-farnesyl diphosphate = a di-trans,poly-cis-polyprenyl diphosphate + n diphosphate</text>
        <dbReference type="Rhea" id="RHEA:53008"/>
        <dbReference type="Rhea" id="RHEA-COMP:19494"/>
        <dbReference type="ChEBI" id="CHEBI:33019"/>
        <dbReference type="ChEBI" id="CHEBI:128769"/>
        <dbReference type="ChEBI" id="CHEBI:136960"/>
        <dbReference type="ChEBI" id="CHEBI:175763"/>
        <dbReference type="EC" id="2.5.1.87"/>
    </reaction>
</comment>
<dbReference type="InterPro" id="IPR018520">
    <property type="entry name" value="UPP_synth-like_CS"/>
</dbReference>
<dbReference type="Pfam" id="PF01255">
    <property type="entry name" value="Prenyltransf"/>
    <property type="match status" value="1"/>
</dbReference>
<dbReference type="PANTHER" id="PTHR10291:SF43">
    <property type="entry name" value="DEHYDRODOLICHYL DIPHOSPHATE SYNTHASE COMPLEX SUBUNIT DHDDS"/>
    <property type="match status" value="1"/>
</dbReference>
<dbReference type="CDD" id="cd00475">
    <property type="entry name" value="Cis_IPPS"/>
    <property type="match status" value="1"/>
</dbReference>
<evidence type="ECO:0000256" key="3">
    <source>
        <dbReference type="ARBA" id="ARBA00047353"/>
    </source>
</evidence>
<evidence type="ECO:0000313" key="7">
    <source>
        <dbReference type="EMBL" id="CAF3576441.1"/>
    </source>
</evidence>
<reference evidence="5" key="1">
    <citation type="submission" date="2021-02" db="EMBL/GenBank/DDBJ databases">
        <authorList>
            <person name="Nowell W R."/>
        </authorList>
    </citation>
    <scope>NUCLEOTIDE SEQUENCE</scope>
</reference>
<dbReference type="Proteomes" id="UP000663889">
    <property type="component" value="Unassembled WGS sequence"/>
</dbReference>
<comment type="similarity">
    <text evidence="1 4">Belongs to the UPP synthase family.</text>
</comment>
<dbReference type="Proteomes" id="UP000663823">
    <property type="component" value="Unassembled WGS sequence"/>
</dbReference>
<organism evidence="5 9">
    <name type="scientific">Rotaria sordida</name>
    <dbReference type="NCBI Taxonomy" id="392033"/>
    <lineage>
        <taxon>Eukaryota</taxon>
        <taxon>Metazoa</taxon>
        <taxon>Spiralia</taxon>
        <taxon>Gnathifera</taxon>
        <taxon>Rotifera</taxon>
        <taxon>Eurotatoria</taxon>
        <taxon>Bdelloidea</taxon>
        <taxon>Philodinida</taxon>
        <taxon>Philodinidae</taxon>
        <taxon>Rotaria</taxon>
    </lineage>
</organism>
<feature type="transmembrane region" description="Helical" evidence="4">
    <location>
        <begin position="232"/>
        <end position="254"/>
    </location>
</feature>
<dbReference type="InterPro" id="IPR036424">
    <property type="entry name" value="UPP_synth-like_sf"/>
</dbReference>
<keyword evidence="2 4" id="KW-0808">Transferase</keyword>
<dbReference type="Gene3D" id="3.40.1180.10">
    <property type="entry name" value="Decaprenyl diphosphate synthase-like"/>
    <property type="match status" value="1"/>
</dbReference>
<dbReference type="Proteomes" id="UP000663882">
    <property type="component" value="Unassembled WGS sequence"/>
</dbReference>
<dbReference type="EMBL" id="CAJNOU010001238">
    <property type="protein sequence ID" value="CAF1174124.1"/>
    <property type="molecule type" value="Genomic_DNA"/>
</dbReference>
<keyword evidence="4" id="KW-0472">Membrane</keyword>
<evidence type="ECO:0000313" key="8">
    <source>
        <dbReference type="EMBL" id="CAF3582930.1"/>
    </source>
</evidence>
<dbReference type="NCBIfam" id="TIGR00055">
    <property type="entry name" value="uppS"/>
    <property type="match status" value="1"/>
</dbReference>
<evidence type="ECO:0000313" key="5">
    <source>
        <dbReference type="EMBL" id="CAF1086223.1"/>
    </source>
</evidence>
<dbReference type="InterPro" id="IPR001441">
    <property type="entry name" value="UPP_synth-like"/>
</dbReference>
<gene>
    <name evidence="8" type="ORF">FNK824_LOCUS2523</name>
    <name evidence="7" type="ORF">OTI717_LOCUS5581</name>
    <name evidence="5" type="ORF">RFH988_LOCUS18557</name>
    <name evidence="6" type="ORF">SEV965_LOCUS19683</name>
</gene>
<dbReference type="EMBL" id="CAJOAX010000368">
    <property type="protein sequence ID" value="CAF3576441.1"/>
    <property type="molecule type" value="Genomic_DNA"/>
</dbReference>
<evidence type="ECO:0000256" key="1">
    <source>
        <dbReference type="ARBA" id="ARBA00005432"/>
    </source>
</evidence>
<dbReference type="OrthoDB" id="4173905at2759"/>
<sequence>MSLITVNNSSNFHYTWLQRCAGNIIRYGCTTRPKHIAIVMDGNRRFAREHNFERSRGHTLGADKLFDVCQWCYDLGINELSVYAFSLENLKRSQDEIDTLMSIARLKLSEIEKSLEKIHEQQICIRIIGNLDLLPDDIRQSSYYLMNETDQYKNFILNVCFYYTSRNEITNIIKDLIEGYQKDLINISDIDDDLIMQSLIVSTSHTGHLPDIFLRTSGELRLSDFMLLQCRFSMWIFADVYWPAFNIWHLYWIILQYEMKSKTLINIQNQCKDILKENQIMNEEKTQRIKTYLDWLEQQRTERLKL</sequence>
<keyword evidence="4" id="KW-1133">Transmembrane helix</keyword>
<evidence type="ECO:0000256" key="4">
    <source>
        <dbReference type="RuleBase" id="RU363018"/>
    </source>
</evidence>
<keyword evidence="4" id="KW-0812">Transmembrane</keyword>
<dbReference type="PANTHER" id="PTHR10291">
    <property type="entry name" value="DEHYDRODOLICHYL DIPHOSPHATE SYNTHASE FAMILY MEMBER"/>
    <property type="match status" value="1"/>
</dbReference>
<evidence type="ECO:0000313" key="6">
    <source>
        <dbReference type="EMBL" id="CAF1174124.1"/>
    </source>
</evidence>
<evidence type="ECO:0000313" key="9">
    <source>
        <dbReference type="Proteomes" id="UP000663882"/>
    </source>
</evidence>
<proteinExistence type="inferred from homology"/>
<dbReference type="EMBL" id="CAJNOO010001048">
    <property type="protein sequence ID" value="CAF1086223.1"/>
    <property type="molecule type" value="Genomic_DNA"/>
</dbReference>